<dbReference type="AlphaFoldDB" id="A0A0W8FS09"/>
<dbReference type="PANTHER" id="PTHR36115">
    <property type="entry name" value="PROLINE-RICH ANTIGEN HOMOLOG-RELATED"/>
    <property type="match status" value="1"/>
</dbReference>
<organism evidence="8">
    <name type="scientific">hydrocarbon metagenome</name>
    <dbReference type="NCBI Taxonomy" id="938273"/>
    <lineage>
        <taxon>unclassified sequences</taxon>
        <taxon>metagenomes</taxon>
        <taxon>ecological metagenomes</taxon>
    </lineage>
</organism>
<dbReference type="InterPro" id="IPR010432">
    <property type="entry name" value="RDD"/>
</dbReference>
<evidence type="ECO:0000256" key="5">
    <source>
        <dbReference type="ARBA" id="ARBA00023136"/>
    </source>
</evidence>
<comment type="subcellular location">
    <subcellularLocation>
        <location evidence="1">Cell membrane</location>
        <topology evidence="1">Multi-pass membrane protein</topology>
    </subcellularLocation>
</comment>
<comment type="caution">
    <text evidence="8">The sequence shown here is derived from an EMBL/GenBank/DDBJ whole genome shotgun (WGS) entry which is preliminary data.</text>
</comment>
<dbReference type="Pfam" id="PF06271">
    <property type="entry name" value="RDD"/>
    <property type="match status" value="1"/>
</dbReference>
<evidence type="ECO:0000256" key="3">
    <source>
        <dbReference type="ARBA" id="ARBA00022692"/>
    </source>
</evidence>
<keyword evidence="2" id="KW-1003">Cell membrane</keyword>
<evidence type="ECO:0000256" key="2">
    <source>
        <dbReference type="ARBA" id="ARBA00022475"/>
    </source>
</evidence>
<evidence type="ECO:0000256" key="1">
    <source>
        <dbReference type="ARBA" id="ARBA00004651"/>
    </source>
</evidence>
<evidence type="ECO:0000256" key="6">
    <source>
        <dbReference type="SAM" id="Phobius"/>
    </source>
</evidence>
<reference evidence="8" key="1">
    <citation type="journal article" date="2015" name="Proc. Natl. Acad. Sci. U.S.A.">
        <title>Networks of energetic and metabolic interactions define dynamics in microbial communities.</title>
        <authorList>
            <person name="Embree M."/>
            <person name="Liu J.K."/>
            <person name="Al-Bassam M.M."/>
            <person name="Zengler K."/>
        </authorList>
    </citation>
    <scope>NUCLEOTIDE SEQUENCE</scope>
</reference>
<feature type="transmembrane region" description="Helical" evidence="6">
    <location>
        <begin position="61"/>
        <end position="81"/>
    </location>
</feature>
<dbReference type="EMBL" id="LNQE01000896">
    <property type="protein sequence ID" value="KUG23612.1"/>
    <property type="molecule type" value="Genomic_DNA"/>
</dbReference>
<evidence type="ECO:0000259" key="7">
    <source>
        <dbReference type="Pfam" id="PF06271"/>
    </source>
</evidence>
<keyword evidence="5 6" id="KW-0472">Membrane</keyword>
<sequence length="169" mass="18712">MTIYNFAGFWRRLIAFSIDNTIIIIIFSVLSIIAATAYVLGAIFSNSDAWIADLADPTSSISIMFISCLLYVVTIISYFTYFHGTTGRTPGKMLLGLQVVSADGTPVTFGTAFLRAVGYFISFIYFLGFFWAAFDKRKQGWHDKIAGTVVIIREPQNNTAGISIPEHPN</sequence>
<keyword evidence="3 6" id="KW-0812">Transmembrane</keyword>
<dbReference type="InterPro" id="IPR051791">
    <property type="entry name" value="Pra-immunoreactive"/>
</dbReference>
<feature type="transmembrane region" description="Helical" evidence="6">
    <location>
        <begin position="21"/>
        <end position="41"/>
    </location>
</feature>
<name>A0A0W8FS09_9ZZZZ</name>
<gene>
    <name evidence="8" type="ORF">ASZ90_006598</name>
</gene>
<protein>
    <recommendedName>
        <fullName evidence="7">RDD domain-containing protein</fullName>
    </recommendedName>
</protein>
<dbReference type="PANTHER" id="PTHR36115:SF4">
    <property type="entry name" value="MEMBRANE PROTEIN"/>
    <property type="match status" value="1"/>
</dbReference>
<dbReference type="GO" id="GO:0005886">
    <property type="term" value="C:plasma membrane"/>
    <property type="evidence" value="ECO:0007669"/>
    <property type="project" value="UniProtKB-SubCell"/>
</dbReference>
<keyword evidence="4 6" id="KW-1133">Transmembrane helix</keyword>
<feature type="domain" description="RDD" evidence="7">
    <location>
        <begin position="7"/>
        <end position="147"/>
    </location>
</feature>
<evidence type="ECO:0000256" key="4">
    <source>
        <dbReference type="ARBA" id="ARBA00022989"/>
    </source>
</evidence>
<feature type="transmembrane region" description="Helical" evidence="6">
    <location>
        <begin position="116"/>
        <end position="134"/>
    </location>
</feature>
<proteinExistence type="predicted"/>
<evidence type="ECO:0000313" key="8">
    <source>
        <dbReference type="EMBL" id="KUG23612.1"/>
    </source>
</evidence>
<accession>A0A0W8FS09</accession>